<feature type="domain" description="Methyltransferase type 11" evidence="1">
    <location>
        <begin position="48"/>
        <end position="141"/>
    </location>
</feature>
<keyword evidence="2" id="KW-0489">Methyltransferase</keyword>
<dbReference type="GO" id="GO:0032259">
    <property type="term" value="P:methylation"/>
    <property type="evidence" value="ECO:0007669"/>
    <property type="project" value="UniProtKB-KW"/>
</dbReference>
<gene>
    <name evidence="2" type="ORF">H9703_00360</name>
</gene>
<dbReference type="CDD" id="cd02440">
    <property type="entry name" value="AdoMet_MTases"/>
    <property type="match status" value="1"/>
</dbReference>
<dbReference type="PANTHER" id="PTHR42912">
    <property type="entry name" value="METHYLTRANSFERASE"/>
    <property type="match status" value="1"/>
</dbReference>
<sequence length="204" mass="22620">MDQNKENSKAAFDRQAAGYDQGTCGQHARSLYPLLLAKLARIPFHTALDLGCGTGEMMRLLLEADPGRKLFGLDLSEEMLSVARAKLQGRAALKVGDSERLPYPDGMFDVVYCNDSFHHYPAPEKVLGEVFRVLRPGGTFLLGDCWQPPVGRAIMNVYMRHSKTGDVKIYSRKELTALLAEYFHDVTWERAGLTACIALGRKGA</sequence>
<dbReference type="InterPro" id="IPR050508">
    <property type="entry name" value="Methyltransf_Superfamily"/>
</dbReference>
<organism evidence="2 3">
    <name type="scientific">Candidatus Faecalibacterium faecigallinarum</name>
    <dbReference type="NCBI Taxonomy" id="2838577"/>
    <lineage>
        <taxon>Bacteria</taxon>
        <taxon>Bacillati</taxon>
        <taxon>Bacillota</taxon>
        <taxon>Clostridia</taxon>
        <taxon>Eubacteriales</taxon>
        <taxon>Oscillospiraceae</taxon>
        <taxon>Faecalibacterium</taxon>
    </lineage>
</organism>
<dbReference type="GO" id="GO:0008757">
    <property type="term" value="F:S-adenosylmethionine-dependent methyltransferase activity"/>
    <property type="evidence" value="ECO:0007669"/>
    <property type="project" value="InterPro"/>
</dbReference>
<reference evidence="2" key="1">
    <citation type="journal article" date="2021" name="PeerJ">
        <title>Extensive microbial diversity within the chicken gut microbiome revealed by metagenomics and culture.</title>
        <authorList>
            <person name="Gilroy R."/>
            <person name="Ravi A."/>
            <person name="Getino M."/>
            <person name="Pursley I."/>
            <person name="Horton D.L."/>
            <person name="Alikhan N.F."/>
            <person name="Baker D."/>
            <person name="Gharbi K."/>
            <person name="Hall N."/>
            <person name="Watson M."/>
            <person name="Adriaenssens E.M."/>
            <person name="Foster-Nyarko E."/>
            <person name="Jarju S."/>
            <person name="Secka A."/>
            <person name="Antonio M."/>
            <person name="Oren A."/>
            <person name="Chaudhuri R.R."/>
            <person name="La Ragione R."/>
            <person name="Hildebrand F."/>
            <person name="Pallen M.J."/>
        </authorList>
    </citation>
    <scope>NUCLEOTIDE SEQUENCE</scope>
    <source>
        <strain evidence="2">ChiSjej5B23-2810</strain>
    </source>
</reference>
<keyword evidence="2" id="KW-0808">Transferase</keyword>
<evidence type="ECO:0000259" key="1">
    <source>
        <dbReference type="Pfam" id="PF08241"/>
    </source>
</evidence>
<dbReference type="InterPro" id="IPR029063">
    <property type="entry name" value="SAM-dependent_MTases_sf"/>
</dbReference>
<dbReference type="AlphaFoldDB" id="A0A9D2P7R0"/>
<protein>
    <submittedName>
        <fullName evidence="2">Class I SAM-dependent methyltransferase</fullName>
    </submittedName>
</protein>
<evidence type="ECO:0000313" key="3">
    <source>
        <dbReference type="Proteomes" id="UP000823906"/>
    </source>
</evidence>
<dbReference type="Proteomes" id="UP000823906">
    <property type="component" value="Unassembled WGS sequence"/>
</dbReference>
<dbReference type="SUPFAM" id="SSF53335">
    <property type="entry name" value="S-adenosyl-L-methionine-dependent methyltransferases"/>
    <property type="match status" value="1"/>
</dbReference>
<reference evidence="2" key="2">
    <citation type="submission" date="2021-04" db="EMBL/GenBank/DDBJ databases">
        <authorList>
            <person name="Gilroy R."/>
        </authorList>
    </citation>
    <scope>NUCLEOTIDE SEQUENCE</scope>
    <source>
        <strain evidence="2">ChiSjej5B23-2810</strain>
    </source>
</reference>
<accession>A0A9D2P7R0</accession>
<comment type="caution">
    <text evidence="2">The sequence shown here is derived from an EMBL/GenBank/DDBJ whole genome shotgun (WGS) entry which is preliminary data.</text>
</comment>
<dbReference type="Gene3D" id="3.40.50.150">
    <property type="entry name" value="Vaccinia Virus protein VP39"/>
    <property type="match status" value="1"/>
</dbReference>
<evidence type="ECO:0000313" key="2">
    <source>
        <dbReference type="EMBL" id="HJC44588.1"/>
    </source>
</evidence>
<dbReference type="PANTHER" id="PTHR42912:SF93">
    <property type="entry name" value="N6-ADENOSINE-METHYLTRANSFERASE TMT1A"/>
    <property type="match status" value="1"/>
</dbReference>
<proteinExistence type="predicted"/>
<name>A0A9D2P7R0_9FIRM</name>
<dbReference type="EMBL" id="DWWN01000002">
    <property type="protein sequence ID" value="HJC44588.1"/>
    <property type="molecule type" value="Genomic_DNA"/>
</dbReference>
<dbReference type="Pfam" id="PF08241">
    <property type="entry name" value="Methyltransf_11"/>
    <property type="match status" value="1"/>
</dbReference>
<dbReference type="InterPro" id="IPR013216">
    <property type="entry name" value="Methyltransf_11"/>
</dbReference>